<sequence length="204" mass="22338">APPDLTVGTVLRQLDELLTAHQRRPLLVWAYVDFDTHLHRFGPDRSLTRALRLLDTAAARWADSGWTVTAHADHGLAPVAHDENAARAWSALDTPHRCRLPSGGAGRVRWLHPHPGTEERFADEARERLAPCADVLAPADLTRSGLLPGSPEVHARLGTVVGVATSAAFPVPDPTYRYEHGAWTPQERDVPLAVWSSDDEGEEP</sequence>
<organism evidence="1 2">
    <name type="scientific">Streptomyces daliensis</name>
    <dbReference type="NCBI Taxonomy" id="299421"/>
    <lineage>
        <taxon>Bacteria</taxon>
        <taxon>Bacillati</taxon>
        <taxon>Actinomycetota</taxon>
        <taxon>Actinomycetes</taxon>
        <taxon>Kitasatosporales</taxon>
        <taxon>Streptomycetaceae</taxon>
        <taxon>Streptomyces</taxon>
    </lineage>
</organism>
<dbReference type="EMBL" id="JAGSMN010000122">
    <property type="protein sequence ID" value="MBR7672651.1"/>
    <property type="molecule type" value="Genomic_DNA"/>
</dbReference>
<proteinExistence type="predicted"/>
<gene>
    <name evidence="1" type="ORF">KDA82_06360</name>
</gene>
<dbReference type="InterPro" id="IPR017850">
    <property type="entry name" value="Alkaline_phosphatase_core_sf"/>
</dbReference>
<dbReference type="SUPFAM" id="SSF53649">
    <property type="entry name" value="Alkaline phosphatase-like"/>
    <property type="match status" value="1"/>
</dbReference>
<accession>A0A8T4IKM7</accession>
<evidence type="ECO:0008006" key="3">
    <source>
        <dbReference type="Google" id="ProtNLM"/>
    </source>
</evidence>
<evidence type="ECO:0000313" key="1">
    <source>
        <dbReference type="EMBL" id="MBR7672651.1"/>
    </source>
</evidence>
<feature type="non-terminal residue" evidence="1">
    <location>
        <position position="1"/>
    </location>
</feature>
<evidence type="ECO:0000313" key="2">
    <source>
        <dbReference type="Proteomes" id="UP000675554"/>
    </source>
</evidence>
<name>A0A8T4IKM7_9ACTN</name>
<dbReference type="Proteomes" id="UP000675554">
    <property type="component" value="Unassembled WGS sequence"/>
</dbReference>
<dbReference type="Gene3D" id="3.40.720.10">
    <property type="entry name" value="Alkaline Phosphatase, subunit A"/>
    <property type="match status" value="1"/>
</dbReference>
<dbReference type="AlphaFoldDB" id="A0A8T4IKM7"/>
<protein>
    <recommendedName>
        <fullName evidence="3">Alkaline phosphatase family protein</fullName>
    </recommendedName>
</protein>
<comment type="caution">
    <text evidence="1">The sequence shown here is derived from an EMBL/GenBank/DDBJ whole genome shotgun (WGS) entry which is preliminary data.</text>
</comment>
<keyword evidence="2" id="KW-1185">Reference proteome</keyword>
<reference evidence="1" key="1">
    <citation type="submission" date="2021-04" db="EMBL/GenBank/DDBJ databases">
        <title>Sequencing of actinobacteria type strains.</title>
        <authorList>
            <person name="Nguyen G.-S."/>
            <person name="Wentzel A."/>
        </authorList>
    </citation>
    <scope>NUCLEOTIDE SEQUENCE</scope>
    <source>
        <strain evidence="1">DSM 42095</strain>
    </source>
</reference>